<gene>
    <name evidence="1" type="ORF">EVAR_91005_1</name>
</gene>
<evidence type="ECO:0000313" key="1">
    <source>
        <dbReference type="EMBL" id="GBP02818.1"/>
    </source>
</evidence>
<dbReference type="OrthoDB" id="425619at2759"/>
<keyword evidence="2" id="KW-1185">Reference proteome</keyword>
<protein>
    <submittedName>
        <fullName evidence="1">Uncharacterized protein</fullName>
    </submittedName>
</protein>
<accession>A0A4C1SNL7</accession>
<evidence type="ECO:0000313" key="2">
    <source>
        <dbReference type="Proteomes" id="UP000299102"/>
    </source>
</evidence>
<sequence length="286" mass="32976">MNTAKCDSTGYSPAYLTFGRELRTPTEVNYDLKAIVKAENFIPQKTPHLLKLADTLELANETQIQMHERNKHFMSVVLVSTFVEHLDDLCASALVKNPGYKSEWTVSSVPKISRDKDADSINSHNRFSLLKDKNDEVTVTTKSSKPPPIYLRKKFECPHETKIQVNTETDYRKITAELDKDKKDYYTYQLKSAKGMQIVLKGIDSCVDPLECNTVEKEENEVQCCQELSPLKQERANMNKNITNLKKKAEKDVVEPYQVTEPNYQKTLERLKEMHDNKVLIFLEHQ</sequence>
<comment type="caution">
    <text evidence="1">The sequence shown here is derived from an EMBL/GenBank/DDBJ whole genome shotgun (WGS) entry which is preliminary data.</text>
</comment>
<name>A0A4C1SNL7_EUMVA</name>
<proteinExistence type="predicted"/>
<dbReference type="Proteomes" id="UP000299102">
    <property type="component" value="Unassembled WGS sequence"/>
</dbReference>
<reference evidence="1 2" key="1">
    <citation type="journal article" date="2019" name="Commun. Biol.">
        <title>The bagworm genome reveals a unique fibroin gene that provides high tensile strength.</title>
        <authorList>
            <person name="Kono N."/>
            <person name="Nakamura H."/>
            <person name="Ohtoshi R."/>
            <person name="Tomita M."/>
            <person name="Numata K."/>
            <person name="Arakawa K."/>
        </authorList>
    </citation>
    <scope>NUCLEOTIDE SEQUENCE [LARGE SCALE GENOMIC DNA]</scope>
</reference>
<dbReference type="EMBL" id="BGZK01003590">
    <property type="protein sequence ID" value="GBP02818.1"/>
    <property type="molecule type" value="Genomic_DNA"/>
</dbReference>
<dbReference type="AlphaFoldDB" id="A0A4C1SNL7"/>
<organism evidence="1 2">
    <name type="scientific">Eumeta variegata</name>
    <name type="common">Bagworm moth</name>
    <name type="synonym">Eumeta japonica</name>
    <dbReference type="NCBI Taxonomy" id="151549"/>
    <lineage>
        <taxon>Eukaryota</taxon>
        <taxon>Metazoa</taxon>
        <taxon>Ecdysozoa</taxon>
        <taxon>Arthropoda</taxon>
        <taxon>Hexapoda</taxon>
        <taxon>Insecta</taxon>
        <taxon>Pterygota</taxon>
        <taxon>Neoptera</taxon>
        <taxon>Endopterygota</taxon>
        <taxon>Lepidoptera</taxon>
        <taxon>Glossata</taxon>
        <taxon>Ditrysia</taxon>
        <taxon>Tineoidea</taxon>
        <taxon>Psychidae</taxon>
        <taxon>Oiketicinae</taxon>
        <taxon>Eumeta</taxon>
    </lineage>
</organism>